<feature type="transmembrane region" description="Helical" evidence="1">
    <location>
        <begin position="195"/>
        <end position="222"/>
    </location>
</feature>
<feature type="transmembrane region" description="Helical" evidence="1">
    <location>
        <begin position="101"/>
        <end position="119"/>
    </location>
</feature>
<keyword evidence="3" id="KW-1185">Reference proteome</keyword>
<evidence type="ECO:0000313" key="3">
    <source>
        <dbReference type="Proteomes" id="UP000663879"/>
    </source>
</evidence>
<comment type="caution">
    <text evidence="2">The sequence shown here is derived from an EMBL/GenBank/DDBJ whole genome shotgun (WGS) entry which is preliminary data.</text>
</comment>
<organism evidence="2 3">
    <name type="scientific">Brachionus calyciflorus</name>
    <dbReference type="NCBI Taxonomy" id="104777"/>
    <lineage>
        <taxon>Eukaryota</taxon>
        <taxon>Metazoa</taxon>
        <taxon>Spiralia</taxon>
        <taxon>Gnathifera</taxon>
        <taxon>Rotifera</taxon>
        <taxon>Eurotatoria</taxon>
        <taxon>Monogononta</taxon>
        <taxon>Pseudotrocha</taxon>
        <taxon>Ploima</taxon>
        <taxon>Brachionidae</taxon>
        <taxon>Brachionus</taxon>
    </lineage>
</organism>
<sequence length="225" mass="24763">MSHNVVVIGMDAGPPNYNAAMNTPNDSTELPPSYNSLFNQLQRAKEESTNPADYALKACGILCGSIIITIIFAISSAIPITMIIIGAIYKDQCTIDHKIPIWLIVSGVFGCLSAIIRTIQNCYSIYKKRQNESYEQGKKSCITSVIELFIFSWFICGNVWVYSAKSSVVTDNQLDPFYCHATCYYFAFWVITVSWIVMALLCCCCCCILVIAGCGAGIASIFSSK</sequence>
<name>A0A813XGD3_9BILA</name>
<gene>
    <name evidence="2" type="ORF">OXX778_LOCUS9870</name>
</gene>
<evidence type="ECO:0008006" key="4">
    <source>
        <dbReference type="Google" id="ProtNLM"/>
    </source>
</evidence>
<evidence type="ECO:0000256" key="1">
    <source>
        <dbReference type="SAM" id="Phobius"/>
    </source>
</evidence>
<keyword evidence="1" id="KW-0472">Membrane</keyword>
<keyword evidence="1" id="KW-1133">Transmembrane helix</keyword>
<dbReference type="InterPro" id="IPR040350">
    <property type="entry name" value="TMEM272"/>
</dbReference>
<dbReference type="PANTHER" id="PTHR33444">
    <property type="entry name" value="SI:DKEY-19B23.12-RELATED"/>
    <property type="match status" value="1"/>
</dbReference>
<feature type="transmembrane region" description="Helical" evidence="1">
    <location>
        <begin position="140"/>
        <end position="162"/>
    </location>
</feature>
<dbReference type="PANTHER" id="PTHR33444:SF2">
    <property type="entry name" value="MARVEL DOMAIN-CONTAINING PROTEIN"/>
    <property type="match status" value="1"/>
</dbReference>
<dbReference type="AlphaFoldDB" id="A0A813XGD3"/>
<proteinExistence type="predicted"/>
<accession>A0A813XGD3</accession>
<dbReference type="OrthoDB" id="6157510at2759"/>
<feature type="transmembrane region" description="Helical" evidence="1">
    <location>
        <begin position="66"/>
        <end position="89"/>
    </location>
</feature>
<reference evidence="2" key="1">
    <citation type="submission" date="2021-02" db="EMBL/GenBank/DDBJ databases">
        <authorList>
            <person name="Nowell W R."/>
        </authorList>
    </citation>
    <scope>NUCLEOTIDE SEQUENCE</scope>
    <source>
        <strain evidence="2">Ploen Becks lab</strain>
    </source>
</reference>
<dbReference type="EMBL" id="CAJNOC010001498">
    <property type="protein sequence ID" value="CAF0869729.1"/>
    <property type="molecule type" value="Genomic_DNA"/>
</dbReference>
<evidence type="ECO:0000313" key="2">
    <source>
        <dbReference type="EMBL" id="CAF0869729.1"/>
    </source>
</evidence>
<keyword evidence="1" id="KW-0812">Transmembrane</keyword>
<protein>
    <recommendedName>
        <fullName evidence="4">Transmembrane protein</fullName>
    </recommendedName>
</protein>
<dbReference type="Proteomes" id="UP000663879">
    <property type="component" value="Unassembled WGS sequence"/>
</dbReference>